<dbReference type="PANTHER" id="PTHR48043">
    <property type="entry name" value="EG:EG0003.4 PROTEIN-RELATED"/>
    <property type="match status" value="1"/>
</dbReference>
<keyword evidence="5" id="KW-0812">Transmembrane</keyword>
<dbReference type="Gene3D" id="3.40.50.2000">
    <property type="entry name" value="Glycogen Phosphorylase B"/>
    <property type="match status" value="1"/>
</dbReference>
<dbReference type="PANTHER" id="PTHR48043:SF145">
    <property type="entry name" value="FI06409P-RELATED"/>
    <property type="match status" value="1"/>
</dbReference>
<accession>A0A5E4M382</accession>
<keyword evidence="3 4" id="KW-0808">Transferase</keyword>
<comment type="catalytic activity">
    <reaction evidence="5">
        <text>glucuronate acceptor + UDP-alpha-D-glucuronate = acceptor beta-D-glucuronoside + UDP + H(+)</text>
        <dbReference type="Rhea" id="RHEA:21032"/>
        <dbReference type="ChEBI" id="CHEBI:15378"/>
        <dbReference type="ChEBI" id="CHEBI:58052"/>
        <dbReference type="ChEBI" id="CHEBI:58223"/>
        <dbReference type="ChEBI" id="CHEBI:132367"/>
        <dbReference type="ChEBI" id="CHEBI:132368"/>
        <dbReference type="EC" id="2.4.1.17"/>
    </reaction>
</comment>
<dbReference type="PROSITE" id="PS00375">
    <property type="entry name" value="UDPGT"/>
    <property type="match status" value="1"/>
</dbReference>
<evidence type="ECO:0000256" key="2">
    <source>
        <dbReference type="ARBA" id="ARBA00022676"/>
    </source>
</evidence>
<gene>
    <name evidence="6" type="ORF">CINCED_3A004466</name>
</gene>
<dbReference type="CDD" id="cd03784">
    <property type="entry name" value="GT1_Gtf-like"/>
    <property type="match status" value="1"/>
</dbReference>
<evidence type="ECO:0000256" key="3">
    <source>
        <dbReference type="ARBA" id="ARBA00022679"/>
    </source>
</evidence>
<evidence type="ECO:0000256" key="4">
    <source>
        <dbReference type="RuleBase" id="RU003718"/>
    </source>
</evidence>
<protein>
    <recommendedName>
        <fullName evidence="5">UDP-glucuronosyltransferase</fullName>
        <ecNumber evidence="5">2.4.1.17</ecNumber>
    </recommendedName>
</protein>
<evidence type="ECO:0000256" key="5">
    <source>
        <dbReference type="RuleBase" id="RU362059"/>
    </source>
</evidence>
<dbReference type="Proteomes" id="UP000325440">
    <property type="component" value="Unassembled WGS sequence"/>
</dbReference>
<feature type="chain" id="PRO_5023012500" description="UDP-glucuronosyltransferase" evidence="5">
    <location>
        <begin position="28"/>
        <end position="521"/>
    </location>
</feature>
<dbReference type="EMBL" id="CABPRJ010000001">
    <property type="protein sequence ID" value="VVC24237.1"/>
    <property type="molecule type" value="Genomic_DNA"/>
</dbReference>
<dbReference type="GO" id="GO:0016020">
    <property type="term" value="C:membrane"/>
    <property type="evidence" value="ECO:0007669"/>
    <property type="project" value="UniProtKB-SubCell"/>
</dbReference>
<feature type="signal peptide" evidence="5">
    <location>
        <begin position="1"/>
        <end position="27"/>
    </location>
</feature>
<dbReference type="Pfam" id="PF00201">
    <property type="entry name" value="UDPGT"/>
    <property type="match status" value="1"/>
</dbReference>
<dbReference type="InterPro" id="IPR050271">
    <property type="entry name" value="UDP-glycosyltransferase"/>
</dbReference>
<sequence>MFSRRLFSPAILFLFCVALLNIEKCSSYRILAIFPWNGQSHNIMYDELLTNLAKRNHRVDVVSQYSLKNPPPNYHNITMPSLPELTNKFDWNLLENYKDTNYVVRNIATNFGNFICEERLKSSRLQEIIKNPPKNPAYDLVLVEVFSAHCFMAFGHHLNVPVVGVTSSAVYPWIHDMIANPQNLAYSSNILSSSLNPTSFWNRLYNTLHTFYVTHYFQHYTSPQTDIIKKYFGPDAPGVRELEKNVSLIIANSHLSVEGVKSTTPALVYVAGLNIQDNDKDQIAPDDKKWLDESSDGFIYFAFGSFVNFDTFPIHIIQAFFKSFEKVYPIRVFMKVTDENNLPPGLPHNTRTFSWTSQVKVLNHKNVKAFITHGGTKGIHEAIMYGVPMIAIPLFTDQFFNVDFTVNNNVAVKLNIKDISEQKLDNAFDQIMNNAIYRESMKKVSKKFRDRPISAMDTACYWIEYIIRNGGDALRSPAVDLSWWQVALLDVYGTIFLFFLFSFVILIVTVMFIIASSRILI</sequence>
<name>A0A5E4M382_9HEMI</name>
<proteinExistence type="inferred from homology"/>
<feature type="transmembrane region" description="Helical" evidence="5">
    <location>
        <begin position="491"/>
        <end position="515"/>
    </location>
</feature>
<comment type="subcellular location">
    <subcellularLocation>
        <location evidence="5">Membrane</location>
        <topology evidence="5">Single-pass membrane protein</topology>
    </subcellularLocation>
</comment>
<dbReference type="FunFam" id="3.40.50.2000:FF:000021">
    <property type="entry name" value="UDP-glucuronosyltransferase"/>
    <property type="match status" value="1"/>
</dbReference>
<dbReference type="SUPFAM" id="SSF53756">
    <property type="entry name" value="UDP-Glycosyltransferase/glycogen phosphorylase"/>
    <property type="match status" value="1"/>
</dbReference>
<keyword evidence="2 4" id="KW-0328">Glycosyltransferase</keyword>
<comment type="similarity">
    <text evidence="1 4">Belongs to the UDP-glycosyltransferase family.</text>
</comment>
<keyword evidence="5" id="KW-0732">Signal</keyword>
<dbReference type="EC" id="2.4.1.17" evidence="5"/>
<dbReference type="GO" id="GO:0015020">
    <property type="term" value="F:glucuronosyltransferase activity"/>
    <property type="evidence" value="ECO:0007669"/>
    <property type="project" value="UniProtKB-EC"/>
</dbReference>
<dbReference type="InterPro" id="IPR002213">
    <property type="entry name" value="UDP_glucos_trans"/>
</dbReference>
<keyword evidence="5" id="KW-0472">Membrane</keyword>
<evidence type="ECO:0000256" key="1">
    <source>
        <dbReference type="ARBA" id="ARBA00009995"/>
    </source>
</evidence>
<keyword evidence="7" id="KW-1185">Reference proteome</keyword>
<evidence type="ECO:0000313" key="6">
    <source>
        <dbReference type="EMBL" id="VVC24237.1"/>
    </source>
</evidence>
<dbReference type="InterPro" id="IPR035595">
    <property type="entry name" value="UDP_glycos_trans_CS"/>
</dbReference>
<dbReference type="OrthoDB" id="5835829at2759"/>
<dbReference type="AlphaFoldDB" id="A0A5E4M382"/>
<evidence type="ECO:0000313" key="7">
    <source>
        <dbReference type="Proteomes" id="UP000325440"/>
    </source>
</evidence>
<keyword evidence="5" id="KW-1133">Transmembrane helix</keyword>
<reference evidence="6 7" key="1">
    <citation type="submission" date="2019-08" db="EMBL/GenBank/DDBJ databases">
        <authorList>
            <person name="Alioto T."/>
            <person name="Alioto T."/>
            <person name="Gomez Garrido J."/>
        </authorList>
    </citation>
    <scope>NUCLEOTIDE SEQUENCE [LARGE SCALE GENOMIC DNA]</scope>
</reference>
<organism evidence="6 7">
    <name type="scientific">Cinara cedri</name>
    <dbReference type="NCBI Taxonomy" id="506608"/>
    <lineage>
        <taxon>Eukaryota</taxon>
        <taxon>Metazoa</taxon>
        <taxon>Ecdysozoa</taxon>
        <taxon>Arthropoda</taxon>
        <taxon>Hexapoda</taxon>
        <taxon>Insecta</taxon>
        <taxon>Pterygota</taxon>
        <taxon>Neoptera</taxon>
        <taxon>Paraneoptera</taxon>
        <taxon>Hemiptera</taxon>
        <taxon>Sternorrhyncha</taxon>
        <taxon>Aphidomorpha</taxon>
        <taxon>Aphidoidea</taxon>
        <taxon>Aphididae</taxon>
        <taxon>Lachninae</taxon>
        <taxon>Cinara</taxon>
    </lineage>
</organism>